<organism evidence="1 2">
    <name type="scientific">Trichonephila clavata</name>
    <name type="common">Joro spider</name>
    <name type="synonym">Nephila clavata</name>
    <dbReference type="NCBI Taxonomy" id="2740835"/>
    <lineage>
        <taxon>Eukaryota</taxon>
        <taxon>Metazoa</taxon>
        <taxon>Ecdysozoa</taxon>
        <taxon>Arthropoda</taxon>
        <taxon>Chelicerata</taxon>
        <taxon>Arachnida</taxon>
        <taxon>Araneae</taxon>
        <taxon>Araneomorphae</taxon>
        <taxon>Entelegynae</taxon>
        <taxon>Araneoidea</taxon>
        <taxon>Nephilidae</taxon>
        <taxon>Trichonephila</taxon>
    </lineage>
</organism>
<comment type="caution">
    <text evidence="1">The sequence shown here is derived from an EMBL/GenBank/DDBJ whole genome shotgun (WGS) entry which is preliminary data.</text>
</comment>
<keyword evidence="2" id="KW-1185">Reference proteome</keyword>
<dbReference type="AlphaFoldDB" id="A0A8X6HYQ1"/>
<gene>
    <name evidence="1" type="ORF">TNCT_626011</name>
</gene>
<evidence type="ECO:0000313" key="1">
    <source>
        <dbReference type="EMBL" id="GFQ95199.1"/>
    </source>
</evidence>
<proteinExistence type="predicted"/>
<protein>
    <submittedName>
        <fullName evidence="1">Uncharacterized protein</fullName>
    </submittedName>
</protein>
<accession>A0A8X6HYQ1</accession>
<dbReference type="EMBL" id="BMAO01034264">
    <property type="protein sequence ID" value="GFQ95199.1"/>
    <property type="molecule type" value="Genomic_DNA"/>
</dbReference>
<name>A0A8X6HYQ1_TRICU</name>
<dbReference type="Proteomes" id="UP000887116">
    <property type="component" value="Unassembled WGS sequence"/>
</dbReference>
<sequence>MSEHVKYYCPLGFTSNHQSTEVAPVCTGWHPPGEMSHNGDAFLQRIVDIDETSETGCSSPYVLGDKTTSVPNSTQRAFKTHFVVLGTLLLLRNTASAWQMN</sequence>
<evidence type="ECO:0000313" key="2">
    <source>
        <dbReference type="Proteomes" id="UP000887116"/>
    </source>
</evidence>
<reference evidence="1" key="1">
    <citation type="submission" date="2020-07" db="EMBL/GenBank/DDBJ databases">
        <title>Multicomponent nature underlies the extraordinary mechanical properties of spider dragline silk.</title>
        <authorList>
            <person name="Kono N."/>
            <person name="Nakamura H."/>
            <person name="Mori M."/>
            <person name="Yoshida Y."/>
            <person name="Ohtoshi R."/>
            <person name="Malay A.D."/>
            <person name="Moran D.A.P."/>
            <person name="Tomita M."/>
            <person name="Numata K."/>
            <person name="Arakawa K."/>
        </authorList>
    </citation>
    <scope>NUCLEOTIDE SEQUENCE</scope>
</reference>